<reference evidence="5 6" key="1">
    <citation type="journal article" date="2015" name="Genome Announc.">
        <title>Draft Genome Sequence of Filamentous Marine Cyanobacterium Lyngbya confervoides Strain BDU141951.</title>
        <authorList>
            <person name="Chandrababunaidu M.M."/>
            <person name="Sen D."/>
            <person name="Tripathy S."/>
        </authorList>
    </citation>
    <scope>NUCLEOTIDE SEQUENCE [LARGE SCALE GENOMIC DNA]</scope>
    <source>
        <strain evidence="5 6">BDU141951</strain>
    </source>
</reference>
<dbReference type="InterPro" id="IPR050445">
    <property type="entry name" value="Bact_polysacc_biosynth/exp"/>
</dbReference>
<dbReference type="GO" id="GO:0004715">
    <property type="term" value="F:non-membrane spanning protein tyrosine kinase activity"/>
    <property type="evidence" value="ECO:0007669"/>
    <property type="project" value="UniProtKB-EC"/>
</dbReference>
<feature type="coiled-coil region" evidence="3">
    <location>
        <begin position="170"/>
        <end position="278"/>
    </location>
</feature>
<evidence type="ECO:0000313" key="6">
    <source>
        <dbReference type="Proteomes" id="UP000031561"/>
    </source>
</evidence>
<evidence type="ECO:0000313" key="5">
    <source>
        <dbReference type="EMBL" id="MCM1985227.1"/>
    </source>
</evidence>
<dbReference type="RefSeq" id="WP_166278035.1">
    <property type="nucleotide sequence ID" value="NZ_JTHE03000116.1"/>
</dbReference>
<feature type="coiled-coil region" evidence="3">
    <location>
        <begin position="803"/>
        <end position="837"/>
    </location>
</feature>
<dbReference type="InterPro" id="IPR033756">
    <property type="entry name" value="YlxH/NBP35"/>
</dbReference>
<dbReference type="AlphaFoldDB" id="A0ABD4TAN5"/>
<dbReference type="CDD" id="cd05387">
    <property type="entry name" value="BY-kinase"/>
    <property type="match status" value="1"/>
</dbReference>
<comment type="caution">
    <text evidence="5">The sequence shown here is derived from an EMBL/GenBank/DDBJ whole genome shotgun (WGS) entry which is preliminary data.</text>
</comment>
<dbReference type="GO" id="GO:0005524">
    <property type="term" value="F:ATP binding"/>
    <property type="evidence" value="ECO:0007669"/>
    <property type="project" value="UniProtKB-KW"/>
</dbReference>
<dbReference type="SUPFAM" id="SSF52540">
    <property type="entry name" value="P-loop containing nucleoside triphosphate hydrolases"/>
    <property type="match status" value="1"/>
</dbReference>
<feature type="transmembrane region" description="Helical" evidence="4">
    <location>
        <begin position="20"/>
        <end position="42"/>
    </location>
</feature>
<dbReference type="InterPro" id="IPR005702">
    <property type="entry name" value="Wzc-like_C"/>
</dbReference>
<dbReference type="Gene3D" id="3.40.50.300">
    <property type="entry name" value="P-loop containing nucleotide triphosphate hydrolases"/>
    <property type="match status" value="1"/>
</dbReference>
<keyword evidence="2" id="KW-0067">ATP-binding</keyword>
<dbReference type="PANTHER" id="PTHR32309">
    <property type="entry name" value="TYROSINE-PROTEIN KINASE"/>
    <property type="match status" value="1"/>
</dbReference>
<keyword evidence="4" id="KW-0812">Transmembrane</keyword>
<dbReference type="Pfam" id="PF10609">
    <property type="entry name" value="ParA"/>
    <property type="match status" value="1"/>
</dbReference>
<dbReference type="EC" id="2.7.10.2" evidence="5"/>
<dbReference type="EMBL" id="JTHE03000116">
    <property type="protein sequence ID" value="MCM1985227.1"/>
    <property type="molecule type" value="Genomic_DNA"/>
</dbReference>
<gene>
    <name evidence="5" type="ORF">QQ91_0020640</name>
</gene>
<keyword evidence="1" id="KW-0547">Nucleotide-binding</keyword>
<sequence length="854" mass="94782">MAISYLTALFELLRKRSLTGFIVALPVLAIFLGLAALSPTYYRAQGKLRILSEQEQWGGDRAEAMQELVPALNWEAEMDLLRSDAVLSQVQQRLRQSGQSLPEHQQERLKQSLRLDLNKAARTIEVAYWGTRPSATKTFVNVWMTTYLAETGKRHQNRLRQAQQSLLPRLNQSQIALKAAEQELAEFQRQNPLNAHPRGFASTTVALNAIQQDLAAVETQIQGLENQQNQLRRQLGLAPAAAETLAQVSQSQEFRRLLEQMQRQSQQLTEDLKNYTEAHPAVMTRQRDLEDLQRQITAEVQRVTGDPKVQLPLETELKQSLTASFLDLESQRLAALAQRDNLVESLATAQQRAVALPALEQRYQQLNQRLQQMRSEQDLLKQRQKGLALALGSNQSQGEIVDSARLSPEKTAPFRLPLLVAGGAAAAALGLIAMWIAHLRDRSLETVDATERHLNLKVLGNIPDVAASQRDLLYDGDLQQSVPTVFTLDQPGSSAAEAFRLLYLNLKVLPHFSQVKSIGVTSSVPSEGKSTVAANLAAVMAQAGKSVLLVDTNFQRPSQSLIWNLSSEVGLSHLLMSQVSFLLAVQPISPNLDILMSGSLQPMTGNPLESKQMELLLADWVSRYDTVVLDLPAVNLSADAAIVSQILDGVLLVTRLGTLDELNATKAVQVLNHSQANLLGMVINGVRDPQRVLIPADLELDEAQESEFDLATLMEESAPTLSLPPLSDKLDLALASTAMASKPLAELEAHLESLQRQWATSKRLIESKEEELIHLCHAKRDLELQLSQISSSSKSPTQRAEAIARLQVQIGQSEERKQFLLENLATLKNQLKRDQDLFYTHLQILQQRHSQLVS</sequence>
<keyword evidence="6" id="KW-1185">Reference proteome</keyword>
<dbReference type="Proteomes" id="UP000031561">
    <property type="component" value="Unassembled WGS sequence"/>
</dbReference>
<accession>A0ABD4TAN5</accession>
<dbReference type="InterPro" id="IPR027417">
    <property type="entry name" value="P-loop_NTPase"/>
</dbReference>
<feature type="coiled-coil region" evidence="3">
    <location>
        <begin position="744"/>
        <end position="771"/>
    </location>
</feature>
<proteinExistence type="predicted"/>
<protein>
    <submittedName>
        <fullName evidence="5">Polysaccharide biosynthesis tyrosine autokinase</fullName>
        <ecNumber evidence="5">2.7.10.2</ecNumber>
    </submittedName>
</protein>
<organism evidence="5 6">
    <name type="scientific">Lyngbya confervoides BDU141951</name>
    <dbReference type="NCBI Taxonomy" id="1574623"/>
    <lineage>
        <taxon>Bacteria</taxon>
        <taxon>Bacillati</taxon>
        <taxon>Cyanobacteriota</taxon>
        <taxon>Cyanophyceae</taxon>
        <taxon>Oscillatoriophycideae</taxon>
        <taxon>Oscillatoriales</taxon>
        <taxon>Microcoleaceae</taxon>
        <taxon>Lyngbya</taxon>
    </lineage>
</organism>
<dbReference type="NCBIfam" id="TIGR01007">
    <property type="entry name" value="eps_fam"/>
    <property type="match status" value="1"/>
</dbReference>
<evidence type="ECO:0000256" key="1">
    <source>
        <dbReference type="ARBA" id="ARBA00022741"/>
    </source>
</evidence>
<keyword evidence="4" id="KW-1133">Transmembrane helix</keyword>
<keyword evidence="4" id="KW-0472">Membrane</keyword>
<evidence type="ECO:0000256" key="2">
    <source>
        <dbReference type="ARBA" id="ARBA00022840"/>
    </source>
</evidence>
<evidence type="ECO:0000256" key="4">
    <source>
        <dbReference type="SAM" id="Phobius"/>
    </source>
</evidence>
<keyword evidence="5" id="KW-0808">Transferase</keyword>
<feature type="coiled-coil region" evidence="3">
    <location>
        <begin position="356"/>
        <end position="383"/>
    </location>
</feature>
<evidence type="ECO:0000256" key="3">
    <source>
        <dbReference type="SAM" id="Coils"/>
    </source>
</evidence>
<name>A0ABD4TAN5_9CYAN</name>
<keyword evidence="3" id="KW-0175">Coiled coil</keyword>
<dbReference type="PANTHER" id="PTHR32309:SF13">
    <property type="entry name" value="FERRIC ENTEROBACTIN TRANSPORT PROTEIN FEPE"/>
    <property type="match status" value="1"/>
</dbReference>